<dbReference type="AlphaFoldDB" id="A0A3M7QLX4"/>
<proteinExistence type="predicted"/>
<dbReference type="Proteomes" id="UP000276133">
    <property type="component" value="Unassembled WGS sequence"/>
</dbReference>
<reference evidence="1 2" key="1">
    <citation type="journal article" date="2018" name="Sci. Rep.">
        <title>Genomic signatures of local adaptation to the degree of environmental predictability in rotifers.</title>
        <authorList>
            <person name="Franch-Gras L."/>
            <person name="Hahn C."/>
            <person name="Garcia-Roger E.M."/>
            <person name="Carmona M.J."/>
            <person name="Serra M."/>
            <person name="Gomez A."/>
        </authorList>
    </citation>
    <scope>NUCLEOTIDE SEQUENCE [LARGE SCALE GENOMIC DNA]</scope>
    <source>
        <strain evidence="1">HYR1</strain>
    </source>
</reference>
<comment type="caution">
    <text evidence="1">The sequence shown here is derived from an EMBL/GenBank/DDBJ whole genome shotgun (WGS) entry which is preliminary data.</text>
</comment>
<protein>
    <submittedName>
        <fullName evidence="1">Uncharacterized protein</fullName>
    </submittedName>
</protein>
<accession>A0A3M7QLX4</accession>
<evidence type="ECO:0000313" key="1">
    <source>
        <dbReference type="EMBL" id="RNA12300.1"/>
    </source>
</evidence>
<name>A0A3M7QLX4_BRAPC</name>
<evidence type="ECO:0000313" key="2">
    <source>
        <dbReference type="Proteomes" id="UP000276133"/>
    </source>
</evidence>
<dbReference type="EMBL" id="REGN01005726">
    <property type="protein sequence ID" value="RNA12300.1"/>
    <property type="molecule type" value="Genomic_DNA"/>
</dbReference>
<sequence>MADRKFEQQLTDCVANVLSKEVLNKDLVRKVDALWFLFLNDFKSLPFATVLLMLKKMLMLTYY</sequence>
<gene>
    <name evidence="1" type="ORF">BpHYR1_050658</name>
</gene>
<keyword evidence="2" id="KW-1185">Reference proteome</keyword>
<organism evidence="1 2">
    <name type="scientific">Brachionus plicatilis</name>
    <name type="common">Marine rotifer</name>
    <name type="synonym">Brachionus muelleri</name>
    <dbReference type="NCBI Taxonomy" id="10195"/>
    <lineage>
        <taxon>Eukaryota</taxon>
        <taxon>Metazoa</taxon>
        <taxon>Spiralia</taxon>
        <taxon>Gnathifera</taxon>
        <taxon>Rotifera</taxon>
        <taxon>Eurotatoria</taxon>
        <taxon>Monogononta</taxon>
        <taxon>Pseudotrocha</taxon>
        <taxon>Ploima</taxon>
        <taxon>Brachionidae</taxon>
        <taxon>Brachionus</taxon>
    </lineage>
</organism>